<evidence type="ECO:0000313" key="17">
    <source>
        <dbReference type="Proteomes" id="UP001555786"/>
    </source>
</evidence>
<evidence type="ECO:0000256" key="6">
    <source>
        <dbReference type="ARBA" id="ARBA00022692"/>
    </source>
</evidence>
<evidence type="ECO:0000256" key="8">
    <source>
        <dbReference type="ARBA" id="ARBA00023077"/>
    </source>
</evidence>
<dbReference type="InterPro" id="IPR000531">
    <property type="entry name" value="Beta-barrel_TonB"/>
</dbReference>
<comment type="caution">
    <text evidence="16">The sequence shown here is derived from an EMBL/GenBank/DDBJ whole genome shotgun (WGS) entry which is preliminary data.</text>
</comment>
<evidence type="ECO:0000256" key="10">
    <source>
        <dbReference type="ARBA" id="ARBA00023170"/>
    </source>
</evidence>
<dbReference type="PANTHER" id="PTHR30069">
    <property type="entry name" value="TONB-DEPENDENT OUTER MEMBRANE RECEPTOR"/>
    <property type="match status" value="1"/>
</dbReference>
<evidence type="ECO:0000256" key="3">
    <source>
        <dbReference type="ARBA" id="ARBA00022448"/>
    </source>
</evidence>
<dbReference type="PANTHER" id="PTHR30069:SF41">
    <property type="entry name" value="HEME_HEMOPEXIN UTILIZATION PROTEIN C"/>
    <property type="match status" value="1"/>
</dbReference>
<evidence type="ECO:0000256" key="5">
    <source>
        <dbReference type="ARBA" id="ARBA00022496"/>
    </source>
</evidence>
<keyword evidence="14" id="KW-1133">Transmembrane helix</keyword>
<proteinExistence type="inferred from homology"/>
<keyword evidence="6 12" id="KW-0812">Transmembrane</keyword>
<dbReference type="EMBL" id="JBFNQD010000003">
    <property type="protein sequence ID" value="MEW9306216.1"/>
    <property type="molecule type" value="Genomic_DNA"/>
</dbReference>
<evidence type="ECO:0000256" key="13">
    <source>
        <dbReference type="RuleBase" id="RU003357"/>
    </source>
</evidence>
<dbReference type="InterPro" id="IPR036942">
    <property type="entry name" value="Beta-barrel_TonB_sf"/>
</dbReference>
<dbReference type="Gene3D" id="2.170.130.10">
    <property type="entry name" value="TonB-dependent receptor, plug domain"/>
    <property type="match status" value="1"/>
</dbReference>
<dbReference type="SMART" id="SM00965">
    <property type="entry name" value="STN"/>
    <property type="match status" value="1"/>
</dbReference>
<dbReference type="InterPro" id="IPR037066">
    <property type="entry name" value="Plug_dom_sf"/>
</dbReference>
<evidence type="ECO:0000259" key="15">
    <source>
        <dbReference type="SMART" id="SM00965"/>
    </source>
</evidence>
<comment type="similarity">
    <text evidence="2 12 13">Belongs to the TonB-dependent receptor family.</text>
</comment>
<keyword evidence="8 13" id="KW-0798">TonB box</keyword>
<keyword evidence="3 12" id="KW-0813">Transport</keyword>
<comment type="subcellular location">
    <subcellularLocation>
        <location evidence="1 12">Cell outer membrane</location>
        <topology evidence="1 12">Multi-pass membrane protein</topology>
    </subcellularLocation>
</comment>
<dbReference type="Gene3D" id="2.40.170.20">
    <property type="entry name" value="TonB-dependent receptor, beta-barrel domain"/>
    <property type="match status" value="1"/>
</dbReference>
<keyword evidence="17" id="KW-1185">Reference proteome</keyword>
<evidence type="ECO:0000256" key="12">
    <source>
        <dbReference type="PROSITE-ProRule" id="PRU01360"/>
    </source>
</evidence>
<keyword evidence="4 12" id="KW-1134">Transmembrane beta strand</keyword>
<gene>
    <name evidence="16" type="ORF">ABXS05_11750</name>
</gene>
<dbReference type="Pfam" id="PF00593">
    <property type="entry name" value="TonB_dep_Rec_b-barrel"/>
    <property type="match status" value="1"/>
</dbReference>
<dbReference type="Proteomes" id="UP001555786">
    <property type="component" value="Unassembled WGS sequence"/>
</dbReference>
<evidence type="ECO:0000256" key="11">
    <source>
        <dbReference type="ARBA" id="ARBA00023237"/>
    </source>
</evidence>
<dbReference type="Gene3D" id="3.55.50.30">
    <property type="match status" value="1"/>
</dbReference>
<sequence length="896" mass="96833">MDGRRLGHNKGCGFGGLTRIALLGSVSIGMVLASAWCGGTAYAQTSQQGSIRLDIRQQDLGPALTRFADQAGLRLLFASSLVANRTSPALSGSYTREQALSRLLAGTGLSYSFTSANTVTISGRAAGTAAPLADDGSLVLDVITVTAGQGGNQQEAPYETPAPTAYISEKAIERFRGSSPADIFRGTPGVTSGEARNGAGAIDVNIRGMQGMGRVAVTVDGAENAVTVYQGYQGTSNRTFVDPDLLGGIDITKGSDVTSNGIAGTVAMRTLDAADIVQDGKNYGVRVRGGFGTNTSSPKAGAVAGYQWPYASWASPVATPSPTGMDRPALLSPTSGSGSVVAAVKEENFDLIAGYAYRKQGNYHAGTNGPSAYPIHLGPRRVCSTPTYCQNYTDYIDNGGIANYRAGEEVLNTQLETQSWIAKGTVRFGDGHSVQLGYNGFRSEAGDLLASRLTNDRGQAVQQAQTTGTSVDSVTLRYRWKPADNDLINLKTNLWWSKLEMRNPLRAGYRPPKPGDFRSGSDTDMWGAEITNTSKFQLAYGSADLTYGLSYRGEDTRPSRGTKEAETWLDLRDGIRHEAAGFAKAAWRPADWLTLNGGLRYQYFWSEDRNAPELVRPDYTYDTRLAKGGISPSIGVTVEPFDGTQFYVNYSNAMRLPSIMESVSAFTMNVNSHLKPERSSNWEIGTNLRREGLLSANDKGMLKLGYFDWTVDDYIARQWYTFPNGVSGMRIFNIDRAHFSGLELSGRYELGGFTADLAANYYTNVEFCRTAGTCENKSLYADYSTNHIPPRYSLALTLSQKLMDDALTVGGRISHVGARAIGHGDVTAQGASQFIALVDWKRHTLVDVFAEYKFSKNLTGSVRVENLTDQYYVDPLSLVQQPGPGRTFYASLTATF</sequence>
<evidence type="ECO:0000256" key="9">
    <source>
        <dbReference type="ARBA" id="ARBA00023136"/>
    </source>
</evidence>
<dbReference type="Pfam" id="PF07715">
    <property type="entry name" value="Plug"/>
    <property type="match status" value="1"/>
</dbReference>
<feature type="transmembrane region" description="Helical" evidence="14">
    <location>
        <begin position="20"/>
        <end position="43"/>
    </location>
</feature>
<dbReference type="InterPro" id="IPR012910">
    <property type="entry name" value="Plug_dom"/>
</dbReference>
<evidence type="ECO:0000313" key="16">
    <source>
        <dbReference type="EMBL" id="MEW9306216.1"/>
    </source>
</evidence>
<organism evidence="16 17">
    <name type="scientific">Labrys neptuniae</name>
    <dbReference type="NCBI Taxonomy" id="376174"/>
    <lineage>
        <taxon>Bacteria</taxon>
        <taxon>Pseudomonadati</taxon>
        <taxon>Pseudomonadota</taxon>
        <taxon>Alphaproteobacteria</taxon>
        <taxon>Hyphomicrobiales</taxon>
        <taxon>Xanthobacteraceae</taxon>
        <taxon>Labrys</taxon>
    </lineage>
</organism>
<evidence type="ECO:0000256" key="14">
    <source>
        <dbReference type="SAM" id="Phobius"/>
    </source>
</evidence>
<name>A0ABV3PL44_9HYPH</name>
<dbReference type="PROSITE" id="PS52016">
    <property type="entry name" value="TONB_DEPENDENT_REC_3"/>
    <property type="match status" value="1"/>
</dbReference>
<evidence type="ECO:0000256" key="7">
    <source>
        <dbReference type="ARBA" id="ARBA00023004"/>
    </source>
</evidence>
<evidence type="ECO:0000256" key="4">
    <source>
        <dbReference type="ARBA" id="ARBA00022452"/>
    </source>
</evidence>
<protein>
    <submittedName>
        <fullName evidence="16">TonB-dependent receptor</fullName>
    </submittedName>
</protein>
<keyword evidence="10 16" id="KW-0675">Receptor</keyword>
<accession>A0ABV3PL44</accession>
<evidence type="ECO:0000256" key="1">
    <source>
        <dbReference type="ARBA" id="ARBA00004571"/>
    </source>
</evidence>
<reference evidence="16 17" key="1">
    <citation type="submission" date="2024-07" db="EMBL/GenBank/DDBJ databases">
        <title>Description of Labrys sedimenti sp. nov., isolated from a diclofenac-degrading enrichment culture.</title>
        <authorList>
            <person name="Tancsics A."/>
            <person name="Csepanyi A."/>
        </authorList>
    </citation>
    <scope>NUCLEOTIDE SEQUENCE [LARGE SCALE GENOMIC DNA]</scope>
    <source>
        <strain evidence="16 17">LMG 23578</strain>
    </source>
</reference>
<dbReference type="RefSeq" id="WP_367624049.1">
    <property type="nucleotide sequence ID" value="NZ_JBFNQD010000003.1"/>
</dbReference>
<keyword evidence="9 12" id="KW-0472">Membrane</keyword>
<keyword evidence="5" id="KW-0410">Iron transport</keyword>
<dbReference type="SUPFAM" id="SSF56935">
    <property type="entry name" value="Porins"/>
    <property type="match status" value="1"/>
</dbReference>
<keyword evidence="7" id="KW-0408">Iron</keyword>
<keyword evidence="11 12" id="KW-0998">Cell outer membrane</keyword>
<dbReference type="Pfam" id="PF07660">
    <property type="entry name" value="STN"/>
    <property type="match status" value="1"/>
</dbReference>
<dbReference type="InterPro" id="IPR011662">
    <property type="entry name" value="Secretin/TonB_short_N"/>
</dbReference>
<feature type="domain" description="Secretin/TonB short N-terminal" evidence="15">
    <location>
        <begin position="73"/>
        <end position="124"/>
    </location>
</feature>
<dbReference type="InterPro" id="IPR039426">
    <property type="entry name" value="TonB-dep_rcpt-like"/>
</dbReference>
<evidence type="ECO:0000256" key="2">
    <source>
        <dbReference type="ARBA" id="ARBA00009810"/>
    </source>
</evidence>
<keyword evidence="5" id="KW-0406">Ion transport</keyword>